<dbReference type="Pfam" id="PF07690">
    <property type="entry name" value="MFS_1"/>
    <property type="match status" value="1"/>
</dbReference>
<dbReference type="SUPFAM" id="SSF103473">
    <property type="entry name" value="MFS general substrate transporter"/>
    <property type="match status" value="1"/>
</dbReference>
<evidence type="ECO:0000259" key="7">
    <source>
        <dbReference type="PROSITE" id="PS50850"/>
    </source>
</evidence>
<feature type="transmembrane region" description="Helical" evidence="6">
    <location>
        <begin position="386"/>
        <end position="407"/>
    </location>
</feature>
<keyword evidence="4 6" id="KW-1133">Transmembrane helix</keyword>
<feature type="transmembrane region" description="Helical" evidence="6">
    <location>
        <begin position="360"/>
        <end position="380"/>
    </location>
</feature>
<dbReference type="Proteomes" id="UP001579974">
    <property type="component" value="Unassembled WGS sequence"/>
</dbReference>
<evidence type="ECO:0000256" key="5">
    <source>
        <dbReference type="ARBA" id="ARBA00023136"/>
    </source>
</evidence>
<feature type="transmembrane region" description="Helical" evidence="6">
    <location>
        <begin position="71"/>
        <end position="98"/>
    </location>
</feature>
<accession>A0ABV5AFF1</accession>
<dbReference type="PANTHER" id="PTHR11662:SF399">
    <property type="entry name" value="FI19708P1-RELATED"/>
    <property type="match status" value="1"/>
</dbReference>
<dbReference type="PROSITE" id="PS50850">
    <property type="entry name" value="MFS"/>
    <property type="match status" value="1"/>
</dbReference>
<protein>
    <submittedName>
        <fullName evidence="8">MFS transporter</fullName>
    </submittedName>
</protein>
<feature type="transmembrane region" description="Helical" evidence="6">
    <location>
        <begin position="299"/>
        <end position="317"/>
    </location>
</feature>
<feature type="transmembrane region" description="Helical" evidence="6">
    <location>
        <begin position="43"/>
        <end position="64"/>
    </location>
</feature>
<feature type="transmembrane region" description="Helical" evidence="6">
    <location>
        <begin position="265"/>
        <end position="287"/>
    </location>
</feature>
<comment type="subcellular location">
    <subcellularLocation>
        <location evidence="1">Cell membrane</location>
        <topology evidence="1">Multi-pass membrane protein</topology>
    </subcellularLocation>
</comment>
<dbReference type="InterPro" id="IPR011701">
    <property type="entry name" value="MFS"/>
</dbReference>
<name>A0ABV5AFF1_9BACL</name>
<feature type="transmembrane region" description="Helical" evidence="6">
    <location>
        <begin position="161"/>
        <end position="179"/>
    </location>
</feature>
<evidence type="ECO:0000256" key="6">
    <source>
        <dbReference type="SAM" id="Phobius"/>
    </source>
</evidence>
<reference evidence="8 9" key="1">
    <citation type="journal article" date="2024" name="Int. J. Mol. Sci.">
        <title>Exploration of Alicyclobacillus spp. Genome in Search of Antibiotic Resistance.</title>
        <authorList>
            <person name="Bucka-Kolendo J."/>
            <person name="Kiousi D.E."/>
            <person name="Dekowska A."/>
            <person name="Mikolajczuk-Szczyrba A."/>
            <person name="Karadedos D.M."/>
            <person name="Michael P."/>
            <person name="Galanis A."/>
            <person name="Sokolowska B."/>
        </authorList>
    </citation>
    <scope>NUCLEOTIDE SEQUENCE [LARGE SCALE GENOMIC DNA]</scope>
    <source>
        <strain evidence="8 9">KKP 3000</strain>
    </source>
</reference>
<dbReference type="PANTHER" id="PTHR11662">
    <property type="entry name" value="SOLUTE CARRIER FAMILY 17"/>
    <property type="match status" value="1"/>
</dbReference>
<evidence type="ECO:0000313" key="8">
    <source>
        <dbReference type="EMBL" id="MFB5190973.1"/>
    </source>
</evidence>
<comment type="caution">
    <text evidence="8">The sequence shown here is derived from an EMBL/GenBank/DDBJ whole genome shotgun (WGS) entry which is preliminary data.</text>
</comment>
<evidence type="ECO:0000256" key="4">
    <source>
        <dbReference type="ARBA" id="ARBA00022989"/>
    </source>
</evidence>
<evidence type="ECO:0000256" key="3">
    <source>
        <dbReference type="ARBA" id="ARBA00022692"/>
    </source>
</evidence>
<keyword evidence="3 6" id="KW-0812">Transmembrane</keyword>
<dbReference type="EMBL" id="JBDXSU010000008">
    <property type="protein sequence ID" value="MFB5190973.1"/>
    <property type="molecule type" value="Genomic_DNA"/>
</dbReference>
<keyword evidence="5 6" id="KW-0472">Membrane</keyword>
<sequence>MKRWGIGLLIGLGILINYFDRTNLSVAQQPISNLYHLNSAQMGIILSSFGWSYALFQIPIGALLDKIGVKWLVRVGTLIWSLATFMTAIVSGMGLLILSRVILGAAEAPAFPAASKATGYWFPVRERGLATSIFDAAAKFSNVIGTPLIAWAVFVWGWKGGFWLTGILSLFYLALYWIFYRDPKDAKLSAEEEKLLREGGAQQVGTAPGGYGKNLLFVLSQRKIWGLTLGFTAYGYSFYLFLTWLPGYLEKQMHMTILKSGWYTAGPWLIATITDLVIGGWLVDHLVKRGHDSTRVRKTILVIGMILGLAVIPAAFTNNPNAAVCWIAVALGGLAFSAPIGWSIPSLIAPRGTVGTVGSVINFFNNLMSIVAPIVTGFVVDWTGSFETAFIIAGIVLVLGILSYVLLLGKIEPIQSPFEDRDKVSA</sequence>
<feature type="domain" description="Major facilitator superfamily (MFS) profile" evidence="7">
    <location>
        <begin position="6"/>
        <end position="412"/>
    </location>
</feature>
<proteinExistence type="predicted"/>
<keyword evidence="2" id="KW-0813">Transport</keyword>
<dbReference type="CDD" id="cd17319">
    <property type="entry name" value="MFS_ExuT_GudP_like"/>
    <property type="match status" value="1"/>
</dbReference>
<dbReference type="InterPro" id="IPR050382">
    <property type="entry name" value="MFS_Na/Anion_cotransporter"/>
</dbReference>
<dbReference type="InterPro" id="IPR036259">
    <property type="entry name" value="MFS_trans_sf"/>
</dbReference>
<feature type="transmembrane region" description="Helical" evidence="6">
    <location>
        <begin position="224"/>
        <end position="245"/>
    </location>
</feature>
<dbReference type="InterPro" id="IPR020846">
    <property type="entry name" value="MFS_dom"/>
</dbReference>
<gene>
    <name evidence="8" type="ORF">KKP3000_004469</name>
</gene>
<organism evidence="8 9">
    <name type="scientific">Alicyclobacillus fastidiosus</name>
    <dbReference type="NCBI Taxonomy" id="392011"/>
    <lineage>
        <taxon>Bacteria</taxon>
        <taxon>Bacillati</taxon>
        <taxon>Bacillota</taxon>
        <taxon>Bacilli</taxon>
        <taxon>Bacillales</taxon>
        <taxon>Alicyclobacillaceae</taxon>
        <taxon>Alicyclobacillus</taxon>
    </lineage>
</organism>
<dbReference type="RefSeq" id="WP_275474606.1">
    <property type="nucleotide sequence ID" value="NZ_CP162940.1"/>
</dbReference>
<dbReference type="Gene3D" id="1.20.1250.20">
    <property type="entry name" value="MFS general substrate transporter like domains"/>
    <property type="match status" value="2"/>
</dbReference>
<evidence type="ECO:0000313" key="9">
    <source>
        <dbReference type="Proteomes" id="UP001579974"/>
    </source>
</evidence>
<keyword evidence="9" id="KW-1185">Reference proteome</keyword>
<feature type="transmembrane region" description="Helical" evidence="6">
    <location>
        <begin position="323"/>
        <end position="348"/>
    </location>
</feature>
<evidence type="ECO:0000256" key="2">
    <source>
        <dbReference type="ARBA" id="ARBA00022448"/>
    </source>
</evidence>
<evidence type="ECO:0000256" key="1">
    <source>
        <dbReference type="ARBA" id="ARBA00004651"/>
    </source>
</evidence>